<keyword evidence="2" id="KW-0378">Hydrolase</keyword>
<dbReference type="HOGENOM" id="CLU_057463_0_0_11"/>
<dbReference type="Proteomes" id="UP000028492">
    <property type="component" value="Chromosome"/>
</dbReference>
<reference evidence="4 5" key="1">
    <citation type="journal article" date="2014" name="J. Biotechnol.">
        <title>Complete genome sequence of the actinobacterium Amycolatopsis japonica MG417-CF17(T) (=DSM 44213T) producing (S,S)-N,N'-ethylenediaminedisuccinic acid.</title>
        <authorList>
            <person name="Stegmann E."/>
            <person name="Albersmeier A."/>
            <person name="Spohn M."/>
            <person name="Gert H."/>
            <person name="Weber T."/>
            <person name="Wohlleben W."/>
            <person name="Kalinowski J."/>
            <person name="Ruckert C."/>
        </authorList>
    </citation>
    <scope>NUCLEOTIDE SEQUENCE [LARGE SCALE GENOMIC DNA]</scope>
    <source>
        <strain evidence="5">MG417-CF17 (DSM 44213)</strain>
    </source>
</reference>
<evidence type="ECO:0008006" key="6">
    <source>
        <dbReference type="Google" id="ProtNLM"/>
    </source>
</evidence>
<dbReference type="EMBL" id="CP008953">
    <property type="protein sequence ID" value="AIG76785.1"/>
    <property type="molecule type" value="Genomic_DNA"/>
</dbReference>
<sequence length="269" mass="29463">MCPPEHFEVSYSINPWMEPDKPTDAPLALVQWDRLRARLVSLGHRVDVVPPRPGLPDMVFAANAATVIDGRVLAARYRHPQRSGEEPAYQAWFAEHGYPVRQAGFVNEGEGDMLPTGARILAGTGFRTDHRAHAEAADHFGLPVVTLHLVDPYFYHLDTALAVLDHEEIMYYPGAFSPDSQALLRELYPDAILADEADAAVFGLNAISDGEHVLLPQSAVHLTESLRAAGFTPIAVDLSELLKAGGAAKCCALELRESLPSTERRREPS</sequence>
<dbReference type="AlphaFoldDB" id="A0A075V277"/>
<accession>A0A075V277</accession>
<evidence type="ECO:0000313" key="5">
    <source>
        <dbReference type="Proteomes" id="UP000028492"/>
    </source>
</evidence>
<feature type="active site" description="Nucleophile" evidence="3">
    <location>
        <position position="250"/>
    </location>
</feature>
<name>A0A075V277_9PSEU</name>
<dbReference type="GO" id="GO:0006525">
    <property type="term" value="P:arginine metabolic process"/>
    <property type="evidence" value="ECO:0007669"/>
    <property type="project" value="TreeGrafter"/>
</dbReference>
<dbReference type="GO" id="GO:0000052">
    <property type="term" value="P:citrulline metabolic process"/>
    <property type="evidence" value="ECO:0007669"/>
    <property type="project" value="TreeGrafter"/>
</dbReference>
<keyword evidence="5" id="KW-1185">Reference proteome</keyword>
<dbReference type="STRING" id="208439.AJAP_19615"/>
<dbReference type="RefSeq" id="WP_051972520.1">
    <property type="nucleotide sequence ID" value="NZ_CP008953.1"/>
</dbReference>
<evidence type="ECO:0000256" key="2">
    <source>
        <dbReference type="ARBA" id="ARBA00022801"/>
    </source>
</evidence>
<dbReference type="PANTHER" id="PTHR12737:SF9">
    <property type="entry name" value="DIMETHYLARGININASE"/>
    <property type="match status" value="1"/>
</dbReference>
<evidence type="ECO:0000256" key="3">
    <source>
        <dbReference type="PIRSR" id="PIRSR633199-1"/>
    </source>
</evidence>
<dbReference type="SUPFAM" id="SSF55909">
    <property type="entry name" value="Pentein"/>
    <property type="match status" value="1"/>
</dbReference>
<dbReference type="KEGG" id="aja:AJAP_19615"/>
<dbReference type="NCBIfam" id="NF045659">
    <property type="entry name" value="DiMArgaseDdahMtb"/>
    <property type="match status" value="1"/>
</dbReference>
<gene>
    <name evidence="4" type="ORF">AJAP_19615</name>
</gene>
<dbReference type="eggNOG" id="COG1834">
    <property type="taxonomic scope" value="Bacteria"/>
</dbReference>
<evidence type="ECO:0000256" key="1">
    <source>
        <dbReference type="ARBA" id="ARBA00008532"/>
    </source>
</evidence>
<organism evidence="4 5">
    <name type="scientific">Amycolatopsis japonica</name>
    <dbReference type="NCBI Taxonomy" id="208439"/>
    <lineage>
        <taxon>Bacteria</taxon>
        <taxon>Bacillati</taxon>
        <taxon>Actinomycetota</taxon>
        <taxon>Actinomycetes</taxon>
        <taxon>Pseudonocardiales</taxon>
        <taxon>Pseudonocardiaceae</taxon>
        <taxon>Amycolatopsis</taxon>
        <taxon>Amycolatopsis japonica group</taxon>
    </lineage>
</organism>
<evidence type="ECO:0000313" key="4">
    <source>
        <dbReference type="EMBL" id="AIG76785.1"/>
    </source>
</evidence>
<dbReference type="GO" id="GO:0045429">
    <property type="term" value="P:positive regulation of nitric oxide biosynthetic process"/>
    <property type="evidence" value="ECO:0007669"/>
    <property type="project" value="TreeGrafter"/>
</dbReference>
<feature type="active site" description="Proton donor" evidence="3">
    <location>
        <position position="156"/>
    </location>
</feature>
<proteinExistence type="inferred from homology"/>
<dbReference type="InterPro" id="IPR033199">
    <property type="entry name" value="DDAH-like"/>
</dbReference>
<protein>
    <recommendedName>
        <fullName evidence="6">Amidinotransferase</fullName>
    </recommendedName>
</protein>
<comment type="similarity">
    <text evidence="1">Belongs to the DDAH family.</text>
</comment>
<dbReference type="PANTHER" id="PTHR12737">
    <property type="entry name" value="DIMETHYLARGININE DIMETHYLAMINOHYDROLASE"/>
    <property type="match status" value="1"/>
</dbReference>
<dbReference type="GO" id="GO:0016403">
    <property type="term" value="F:dimethylargininase activity"/>
    <property type="evidence" value="ECO:0007669"/>
    <property type="project" value="TreeGrafter"/>
</dbReference>
<dbReference type="GO" id="GO:0016597">
    <property type="term" value="F:amino acid binding"/>
    <property type="evidence" value="ECO:0007669"/>
    <property type="project" value="TreeGrafter"/>
</dbReference>
<dbReference type="Gene3D" id="3.75.10.10">
    <property type="entry name" value="L-arginine/glycine Amidinotransferase, Chain A"/>
    <property type="match status" value="1"/>
</dbReference>
<dbReference type="Pfam" id="PF19420">
    <property type="entry name" value="DDAH_eukar"/>
    <property type="match status" value="1"/>
</dbReference>